<name>A0A9N9HI44_FUNMO</name>
<sequence>MSEVQILSPQLLQLRTTAGACTEKFSSLPNDLDAMSSNQAYKISKIQSSASSTPIITSSTESKEQFMEQFIMFSHQQSTSSSSYEMEQVVPILPNDKGSRTELDHIPNESNANMNTDTVNPHSLNYDENQLSLERQNQIYLVPSQYDYDGIKYIIDQTMFYSDMIVPSYFSNMYDVAHQDDVINVGIDADEFFTFT</sequence>
<reference evidence="1" key="1">
    <citation type="submission" date="2021-06" db="EMBL/GenBank/DDBJ databases">
        <authorList>
            <person name="Kallberg Y."/>
            <person name="Tangrot J."/>
            <person name="Rosling A."/>
        </authorList>
    </citation>
    <scope>NUCLEOTIDE SEQUENCE</scope>
    <source>
        <strain evidence="1">87-6 pot B 2015</strain>
    </source>
</reference>
<proteinExistence type="predicted"/>
<keyword evidence="2" id="KW-1185">Reference proteome</keyword>
<accession>A0A9N9HI44</accession>
<gene>
    <name evidence="1" type="ORF">FMOSSE_LOCUS12633</name>
</gene>
<comment type="caution">
    <text evidence="1">The sequence shown here is derived from an EMBL/GenBank/DDBJ whole genome shotgun (WGS) entry which is preliminary data.</text>
</comment>
<dbReference type="AlphaFoldDB" id="A0A9N9HI44"/>
<evidence type="ECO:0000313" key="2">
    <source>
        <dbReference type="Proteomes" id="UP000789375"/>
    </source>
</evidence>
<organism evidence="1 2">
    <name type="scientific">Funneliformis mosseae</name>
    <name type="common">Endomycorrhizal fungus</name>
    <name type="synonym">Glomus mosseae</name>
    <dbReference type="NCBI Taxonomy" id="27381"/>
    <lineage>
        <taxon>Eukaryota</taxon>
        <taxon>Fungi</taxon>
        <taxon>Fungi incertae sedis</taxon>
        <taxon>Mucoromycota</taxon>
        <taxon>Glomeromycotina</taxon>
        <taxon>Glomeromycetes</taxon>
        <taxon>Glomerales</taxon>
        <taxon>Glomeraceae</taxon>
        <taxon>Funneliformis</taxon>
    </lineage>
</organism>
<dbReference type="EMBL" id="CAJVPP010006238">
    <property type="protein sequence ID" value="CAG8675714.1"/>
    <property type="molecule type" value="Genomic_DNA"/>
</dbReference>
<dbReference type="Proteomes" id="UP000789375">
    <property type="component" value="Unassembled WGS sequence"/>
</dbReference>
<evidence type="ECO:0000313" key="1">
    <source>
        <dbReference type="EMBL" id="CAG8675714.1"/>
    </source>
</evidence>
<protein>
    <submittedName>
        <fullName evidence="1">11695_t:CDS:1</fullName>
    </submittedName>
</protein>